<dbReference type="InterPro" id="IPR014001">
    <property type="entry name" value="Helicase_ATP-bd"/>
</dbReference>
<dbReference type="GO" id="GO:0070914">
    <property type="term" value="P:UV-damage excision repair"/>
    <property type="evidence" value="ECO:0007669"/>
    <property type="project" value="EnsemblFungi"/>
</dbReference>
<dbReference type="FunCoup" id="Q6C5S5">
    <property type="interactions" value="112"/>
</dbReference>
<dbReference type="GO" id="GO:0005524">
    <property type="term" value="F:ATP binding"/>
    <property type="evidence" value="ECO:0007669"/>
    <property type="project" value="UniProtKB-KW"/>
</dbReference>
<dbReference type="Pfam" id="PF22982">
    <property type="entry name" value="WHD_HRQ1"/>
    <property type="match status" value="1"/>
</dbReference>
<dbReference type="Gene3D" id="3.40.50.300">
    <property type="entry name" value="P-loop containing nucleotide triphosphate hydrolases"/>
    <property type="match status" value="2"/>
</dbReference>
<accession>Q6C5S5</accession>
<dbReference type="CDD" id="cd18797">
    <property type="entry name" value="SF2_C_Hrq"/>
    <property type="match status" value="1"/>
</dbReference>
<dbReference type="STRING" id="284591.Q6C5S5"/>
<organism evidence="5 6">
    <name type="scientific">Yarrowia lipolytica (strain CLIB 122 / E 150)</name>
    <name type="common">Yeast</name>
    <name type="synonym">Candida lipolytica</name>
    <dbReference type="NCBI Taxonomy" id="284591"/>
    <lineage>
        <taxon>Eukaryota</taxon>
        <taxon>Fungi</taxon>
        <taxon>Dikarya</taxon>
        <taxon>Ascomycota</taxon>
        <taxon>Saccharomycotina</taxon>
        <taxon>Dipodascomycetes</taxon>
        <taxon>Dipodascales</taxon>
        <taxon>Dipodascales incertae sedis</taxon>
        <taxon>Yarrowia</taxon>
    </lineage>
</organism>
<dbReference type="GO" id="GO:1901255">
    <property type="term" value="P:nucleotide-excision repair involved in interstrand cross-link repair"/>
    <property type="evidence" value="ECO:0007669"/>
    <property type="project" value="EnsemblFungi"/>
</dbReference>
<dbReference type="HOGENOM" id="CLU_000809_1_0_1"/>
<dbReference type="InterPro" id="IPR027417">
    <property type="entry name" value="P-loop_NTPase"/>
</dbReference>
<dbReference type="Proteomes" id="UP000001300">
    <property type="component" value="Chromosome E"/>
</dbReference>
<feature type="domain" description="Helicase ATP-binding" evidence="3">
    <location>
        <begin position="279"/>
        <end position="465"/>
    </location>
</feature>
<evidence type="ECO:0000313" key="6">
    <source>
        <dbReference type="Proteomes" id="UP000001300"/>
    </source>
</evidence>
<evidence type="ECO:0000259" key="3">
    <source>
        <dbReference type="PROSITE" id="PS51192"/>
    </source>
</evidence>
<dbReference type="GO" id="GO:0006289">
    <property type="term" value="P:nucleotide-excision repair"/>
    <property type="evidence" value="ECO:0000318"/>
    <property type="project" value="GO_Central"/>
</dbReference>
<dbReference type="InterPro" id="IPR018973">
    <property type="entry name" value="MZB"/>
</dbReference>
<dbReference type="CDD" id="cd17923">
    <property type="entry name" value="DEXHc_Hrq1-like"/>
    <property type="match status" value="1"/>
</dbReference>
<dbReference type="InterPro" id="IPR055227">
    <property type="entry name" value="HRQ1_WHD"/>
</dbReference>
<dbReference type="InParanoid" id="Q6C5S5"/>
<dbReference type="GO" id="GO:0000405">
    <property type="term" value="F:bubble DNA binding"/>
    <property type="evidence" value="ECO:0007669"/>
    <property type="project" value="EnsemblFungi"/>
</dbReference>
<evidence type="ECO:0000259" key="4">
    <source>
        <dbReference type="PROSITE" id="PS51194"/>
    </source>
</evidence>
<keyword evidence="2" id="KW-0067">ATP-binding</keyword>
<dbReference type="InterPro" id="IPR001650">
    <property type="entry name" value="Helicase_C-like"/>
</dbReference>
<evidence type="ECO:0000256" key="2">
    <source>
        <dbReference type="ARBA" id="ARBA00022840"/>
    </source>
</evidence>
<gene>
    <name evidence="5" type="ORF">YALI0_E15576g</name>
</gene>
<dbReference type="Pfam" id="PF00271">
    <property type="entry name" value="Helicase_C"/>
    <property type="match status" value="1"/>
</dbReference>
<dbReference type="EMBL" id="CR382131">
    <property type="protein sequence ID" value="CAG79580.1"/>
    <property type="molecule type" value="Genomic_DNA"/>
</dbReference>
<evidence type="ECO:0000313" key="5">
    <source>
        <dbReference type="EMBL" id="CAG79580.1"/>
    </source>
</evidence>
<dbReference type="GO" id="GO:0036297">
    <property type="term" value="P:interstrand cross-link repair"/>
    <property type="evidence" value="ECO:0000318"/>
    <property type="project" value="GO_Central"/>
</dbReference>
<dbReference type="PANTHER" id="PTHR47957:SF3">
    <property type="entry name" value="ATP-DEPENDENT HELICASE HRQ1"/>
    <property type="match status" value="1"/>
</dbReference>
<dbReference type="GO" id="GO:0005634">
    <property type="term" value="C:nucleus"/>
    <property type="evidence" value="ECO:0000318"/>
    <property type="project" value="GO_Central"/>
</dbReference>
<dbReference type="OrthoDB" id="18781at2759"/>
<dbReference type="VEuPathDB" id="FungiDB:YALI0_E15576g"/>
<proteinExistence type="predicted"/>
<sequence length="1029" mass="116005">MDQLFNVFKSVNTLATFMRCRKHVLPTVKNLKCAHKDITDAHFAMFKYLLPDDISYVWVDSQQYSGDQRDVFDIEEDGDNWILMFDFIDGDLKPQPASKKRKVEEKEWIAVEDRVKVELDETVLNLTNPRENNKRDKQTWNFSVEDMGKLAAKRNAKFKDAVEFLRSKMKSLDYQGTEVEYLREKIEIPQIPTFVDVMNVDRKKATNQGQAMVDVTQLITDITTKESYSGQIVDNGYMIIPEEEARYGELEYEPNKEVMAAFELTKGVTKLFTHQADALNALYRGQNVVVCTPTSSGKSLIYQTPVLESLLNNDSSRALFIFPTKALAQDQKRSLTELSLALGLDYGTVETFDGDTPFEKRCEIRDRARVVFTNPDMMHVSILPKLDADRSSWRQFIQNLRYVVVDEIHYYNSLFGTHVSLILRRLRRVCKLLGNNVVQFISCSATINSPLTHMSNLFGLDEGSITLVDSPGGAHGLKHFLAWNTPYISPTDPRSGRVSVVGEAISLLAHMVKENVRTIVFCRVRVICEQIIKGVRQKFVDEGRPDLSNLVMSYRGGYSPQDRRKIEQDMFAGCLVGIVATNALELGIDIGQLDVCIVAGFPMTVSNLRQQSGRAGRRKDGSDSLTIVIGSGDPVDQFYMKNPDKMLTEPTEALTIEPLTNLLLLESHIQCAASEFPIELTHDVEFFGPLLHTVKDKLIEDKTDETTFYHTSSRFSDNPAKDVSIRGIEENHYAVVDITHNKGHIIELLEESRVPFSLYEGGIFMHQGFPYLVVDVSVEERMGKVRRVNVDWYTRQRDFTDVDPVQSEEVKQLSYGNGGGKVSFGNIRITTTVFGFFKLDKRDRILEAVEVDHPSFVINTKGFWIDIPQSTMKLIEAKKLSLAGAIHAAEHALINFFPRYVVCGPGDVRTECKAPEKEFAKRQSTRRRPSRLIFGDKVGGEGGSGLSQKAFQFVEEIVNNAVDGVNDCECDWGCHSCVAGAFCTENGLVLSKPGAQIILSKLVGRDIDWTKVKEGPEPNMPIAETITIE</sequence>
<dbReference type="KEGG" id="yli:2912011"/>
<reference evidence="5 6" key="1">
    <citation type="journal article" date="2004" name="Nature">
        <title>Genome evolution in yeasts.</title>
        <authorList>
            <consortium name="Genolevures"/>
            <person name="Dujon B."/>
            <person name="Sherman D."/>
            <person name="Fischer G."/>
            <person name="Durrens P."/>
            <person name="Casaregola S."/>
            <person name="Lafontaine I."/>
            <person name="de Montigny J."/>
            <person name="Marck C."/>
            <person name="Neuveglise C."/>
            <person name="Talla E."/>
            <person name="Goffard N."/>
            <person name="Frangeul L."/>
            <person name="Aigle M."/>
            <person name="Anthouard V."/>
            <person name="Babour A."/>
            <person name="Barbe V."/>
            <person name="Barnay S."/>
            <person name="Blanchin S."/>
            <person name="Beckerich J.M."/>
            <person name="Beyne E."/>
            <person name="Bleykasten C."/>
            <person name="Boisrame A."/>
            <person name="Boyer J."/>
            <person name="Cattolico L."/>
            <person name="Confanioleri F."/>
            <person name="de Daruvar A."/>
            <person name="Despons L."/>
            <person name="Fabre E."/>
            <person name="Fairhead C."/>
            <person name="Ferry-Dumazet H."/>
            <person name="Groppi A."/>
            <person name="Hantraye F."/>
            <person name="Hennequin C."/>
            <person name="Jauniaux N."/>
            <person name="Joyet P."/>
            <person name="Kachouri R."/>
            <person name="Kerrest A."/>
            <person name="Koszul R."/>
            <person name="Lemaire M."/>
            <person name="Lesur I."/>
            <person name="Ma L."/>
            <person name="Muller H."/>
            <person name="Nicaud J.M."/>
            <person name="Nikolski M."/>
            <person name="Oztas S."/>
            <person name="Ozier-Kalogeropoulos O."/>
            <person name="Pellenz S."/>
            <person name="Potier S."/>
            <person name="Richard G.F."/>
            <person name="Straub M.L."/>
            <person name="Suleau A."/>
            <person name="Swennene D."/>
            <person name="Tekaia F."/>
            <person name="Wesolowski-Louvel M."/>
            <person name="Westhof E."/>
            <person name="Wirth B."/>
            <person name="Zeniou-Meyer M."/>
            <person name="Zivanovic I."/>
            <person name="Bolotin-Fukuhara M."/>
            <person name="Thierry A."/>
            <person name="Bouchier C."/>
            <person name="Caudron B."/>
            <person name="Scarpelli C."/>
            <person name="Gaillardin C."/>
            <person name="Weissenbach J."/>
            <person name="Wincker P."/>
            <person name="Souciet J.L."/>
        </authorList>
    </citation>
    <scope>NUCLEOTIDE SEQUENCE [LARGE SCALE GENOMIC DNA]</scope>
    <source>
        <strain evidence="6">CLIB 122 / E 150</strain>
    </source>
</reference>
<dbReference type="PROSITE" id="PS51192">
    <property type="entry name" value="HELICASE_ATP_BIND_1"/>
    <property type="match status" value="1"/>
</dbReference>
<dbReference type="AlphaFoldDB" id="Q6C5S5"/>
<keyword evidence="6" id="KW-1185">Reference proteome</keyword>
<name>Q6C5S5_YARLI</name>
<dbReference type="GO" id="GO:0043138">
    <property type="term" value="F:3'-5' DNA helicase activity"/>
    <property type="evidence" value="ECO:0000318"/>
    <property type="project" value="GO_Central"/>
</dbReference>
<dbReference type="PROSITE" id="PS51194">
    <property type="entry name" value="HELICASE_CTER"/>
    <property type="match status" value="1"/>
</dbReference>
<dbReference type="SUPFAM" id="SSF52540">
    <property type="entry name" value="P-loop containing nucleoside triphosphate hydrolases"/>
    <property type="match status" value="1"/>
</dbReference>
<dbReference type="SMART" id="SM00490">
    <property type="entry name" value="HELICc"/>
    <property type="match status" value="1"/>
</dbReference>
<dbReference type="OMA" id="GAVHLHQ"/>
<dbReference type="GO" id="GO:0035861">
    <property type="term" value="C:site of double-strand break"/>
    <property type="evidence" value="ECO:0007669"/>
    <property type="project" value="EnsemblFungi"/>
</dbReference>
<dbReference type="InterPro" id="IPR011545">
    <property type="entry name" value="DEAD/DEAH_box_helicase_dom"/>
</dbReference>
<protein>
    <submittedName>
        <fullName evidence="5">YALI0E15576p</fullName>
    </submittedName>
</protein>
<dbReference type="Pfam" id="PF00270">
    <property type="entry name" value="DEAD"/>
    <property type="match status" value="1"/>
</dbReference>
<keyword evidence="1" id="KW-0547">Nucleotide-binding</keyword>
<feature type="domain" description="Helicase C-terminal" evidence="4">
    <location>
        <begin position="506"/>
        <end position="663"/>
    </location>
</feature>
<dbReference type="Pfam" id="PF09369">
    <property type="entry name" value="MZB"/>
    <property type="match status" value="1"/>
</dbReference>
<dbReference type="PANTHER" id="PTHR47957">
    <property type="entry name" value="ATP-DEPENDENT HELICASE HRQ1"/>
    <property type="match status" value="1"/>
</dbReference>
<evidence type="ECO:0000256" key="1">
    <source>
        <dbReference type="ARBA" id="ARBA00022741"/>
    </source>
</evidence>
<dbReference type="SMART" id="SM00487">
    <property type="entry name" value="DEXDc"/>
    <property type="match status" value="1"/>
</dbReference>